<dbReference type="InterPro" id="IPR000276">
    <property type="entry name" value="GPCR_Rhodpsn"/>
</dbReference>
<feature type="transmembrane region" description="Helical" evidence="6">
    <location>
        <begin position="567"/>
        <end position="594"/>
    </location>
</feature>
<dbReference type="PRINTS" id="PR00237">
    <property type="entry name" value="GPCRRHODOPSN"/>
</dbReference>
<dbReference type="GO" id="GO:0008528">
    <property type="term" value="F:G protein-coupled peptide receptor activity"/>
    <property type="evidence" value="ECO:0007669"/>
    <property type="project" value="InterPro"/>
</dbReference>
<dbReference type="AlphaFoldDB" id="A0A8S1GVF4"/>
<dbReference type="Gene3D" id="1.20.1070.10">
    <property type="entry name" value="Rhodopsin 7-helix transmembrane proteins"/>
    <property type="match status" value="1"/>
</dbReference>
<dbReference type="SUPFAM" id="SSF81321">
    <property type="entry name" value="Family A G protein-coupled receptor-like"/>
    <property type="match status" value="1"/>
</dbReference>
<gene>
    <name evidence="8" type="ORF">CAUJ_LOCUS2592</name>
</gene>
<evidence type="ECO:0000256" key="6">
    <source>
        <dbReference type="SAM" id="Phobius"/>
    </source>
</evidence>
<feature type="transmembrane region" description="Helical" evidence="6">
    <location>
        <begin position="195"/>
        <end position="219"/>
    </location>
</feature>
<feature type="transmembrane region" description="Helical" evidence="6">
    <location>
        <begin position="153"/>
        <end position="175"/>
    </location>
</feature>
<comment type="caution">
    <text evidence="8">The sequence shown here is derived from an EMBL/GenBank/DDBJ whole genome shotgun (WGS) entry which is preliminary data.</text>
</comment>
<dbReference type="Pfam" id="PF03134">
    <property type="entry name" value="TB2_DP1_HVA22"/>
    <property type="match status" value="1"/>
</dbReference>
<keyword evidence="2 6" id="KW-0812">Transmembrane</keyword>
<evidence type="ECO:0000256" key="2">
    <source>
        <dbReference type="ARBA" id="ARBA00022692"/>
    </source>
</evidence>
<dbReference type="InterPro" id="IPR019427">
    <property type="entry name" value="7TM_GPCR_serpentine_rcpt_Srw"/>
</dbReference>
<organism evidence="8 9">
    <name type="scientific">Caenorhabditis auriculariae</name>
    <dbReference type="NCBI Taxonomy" id="2777116"/>
    <lineage>
        <taxon>Eukaryota</taxon>
        <taxon>Metazoa</taxon>
        <taxon>Ecdysozoa</taxon>
        <taxon>Nematoda</taxon>
        <taxon>Chromadorea</taxon>
        <taxon>Rhabditida</taxon>
        <taxon>Rhabditina</taxon>
        <taxon>Rhabditomorpha</taxon>
        <taxon>Rhabditoidea</taxon>
        <taxon>Rhabditidae</taxon>
        <taxon>Peloderinae</taxon>
        <taxon>Caenorhabditis</taxon>
    </lineage>
</organism>
<feature type="transmembrane region" description="Helical" evidence="6">
    <location>
        <begin position="118"/>
        <end position="141"/>
    </location>
</feature>
<feature type="transmembrane region" description="Helical" evidence="6">
    <location>
        <begin position="310"/>
        <end position="334"/>
    </location>
</feature>
<dbReference type="InterPro" id="IPR004345">
    <property type="entry name" value="TB2_DP1_HVA22"/>
</dbReference>
<dbReference type="PANTHER" id="PTHR46273:SF2">
    <property type="entry name" value="G-PROTEIN COUPLED RECEPTORS FAMILY 1 PROFILE DOMAIN-CONTAINING PROTEIN"/>
    <property type="match status" value="1"/>
</dbReference>
<dbReference type="GO" id="GO:0005886">
    <property type="term" value="C:plasma membrane"/>
    <property type="evidence" value="ECO:0007669"/>
    <property type="project" value="TreeGrafter"/>
</dbReference>
<evidence type="ECO:0000256" key="5">
    <source>
        <dbReference type="SAM" id="MobiDB-lite"/>
    </source>
</evidence>
<evidence type="ECO:0000313" key="9">
    <source>
        <dbReference type="Proteomes" id="UP000835052"/>
    </source>
</evidence>
<evidence type="ECO:0000256" key="4">
    <source>
        <dbReference type="ARBA" id="ARBA00023136"/>
    </source>
</evidence>
<evidence type="ECO:0000256" key="3">
    <source>
        <dbReference type="ARBA" id="ARBA00022989"/>
    </source>
</evidence>
<feature type="transmembrane region" description="Helical" evidence="6">
    <location>
        <begin position="239"/>
        <end position="260"/>
    </location>
</feature>
<keyword evidence="4 6" id="KW-0472">Membrane</keyword>
<evidence type="ECO:0000256" key="1">
    <source>
        <dbReference type="ARBA" id="ARBA00004370"/>
    </source>
</evidence>
<comment type="subcellular location">
    <subcellularLocation>
        <location evidence="1">Membrane</location>
    </subcellularLocation>
</comment>
<proteinExistence type="predicted"/>
<feature type="domain" description="G-protein coupled receptors family 1 profile" evidence="7">
    <location>
        <begin position="133"/>
        <end position="428"/>
    </location>
</feature>
<dbReference type="InterPro" id="IPR053219">
    <property type="entry name" value="GPCR_Dmsr-1"/>
</dbReference>
<keyword evidence="9" id="KW-1185">Reference proteome</keyword>
<reference evidence="8" key="1">
    <citation type="submission" date="2020-10" db="EMBL/GenBank/DDBJ databases">
        <authorList>
            <person name="Kikuchi T."/>
        </authorList>
    </citation>
    <scope>NUCLEOTIDE SEQUENCE</scope>
    <source>
        <strain evidence="8">NKZ352</strain>
    </source>
</reference>
<dbReference type="CDD" id="cd14978">
    <property type="entry name" value="7tmA_FMRFamide_R-like"/>
    <property type="match status" value="1"/>
</dbReference>
<dbReference type="Pfam" id="PF10324">
    <property type="entry name" value="7TM_GPCR_Srw"/>
    <property type="match status" value="1"/>
</dbReference>
<feature type="compositionally biased region" description="Low complexity" evidence="5">
    <location>
        <begin position="490"/>
        <end position="504"/>
    </location>
</feature>
<accession>A0A8S1GVF4</accession>
<dbReference type="OrthoDB" id="5864054at2759"/>
<dbReference type="EMBL" id="CAJGYM010000005">
    <property type="protein sequence ID" value="CAD6186673.1"/>
    <property type="molecule type" value="Genomic_DNA"/>
</dbReference>
<dbReference type="Proteomes" id="UP000835052">
    <property type="component" value="Unassembled WGS sequence"/>
</dbReference>
<dbReference type="PROSITE" id="PS50262">
    <property type="entry name" value="G_PROTEIN_RECEP_F1_2"/>
    <property type="match status" value="1"/>
</dbReference>
<dbReference type="InterPro" id="IPR017452">
    <property type="entry name" value="GPCR_Rhodpsn_7TM"/>
</dbReference>
<feature type="transmembrane region" description="Helical" evidence="6">
    <location>
        <begin position="614"/>
        <end position="638"/>
    </location>
</feature>
<protein>
    <recommendedName>
        <fullName evidence="7">G-protein coupled receptors family 1 profile domain-containing protein</fullName>
    </recommendedName>
</protein>
<feature type="region of interest" description="Disordered" evidence="5">
    <location>
        <begin position="485"/>
        <end position="516"/>
    </location>
</feature>
<keyword evidence="3 6" id="KW-1133">Transmembrane helix</keyword>
<feature type="transmembrane region" description="Helical" evidence="6">
    <location>
        <begin position="370"/>
        <end position="399"/>
    </location>
</feature>
<name>A0A8S1GVF4_9PELO</name>
<dbReference type="PANTHER" id="PTHR46273">
    <property type="entry name" value="MYOSUPPRESSIN RECEPTOR 1, ISOFORM B-RELATED"/>
    <property type="match status" value="1"/>
</dbReference>
<feature type="transmembrane region" description="Helical" evidence="6">
    <location>
        <begin position="405"/>
        <end position="430"/>
    </location>
</feature>
<evidence type="ECO:0000313" key="8">
    <source>
        <dbReference type="EMBL" id="CAD6186673.1"/>
    </source>
</evidence>
<sequence length="674" mass="76785">MHLEVCFCSRVSVVCSCSTFANESPPILGFHPFSSSHYLFLFITTPFEAELLSFPPIQIKLCRKEKGIRTFFFFQDFVGGRNDVMECPHDAQLFDPNNTATANFLESLAQFQKAYAPIHGFVCVALCVFGILTNLVHVVVLSRPSMRNSAVNCILTAVAVCDIGTMASYLVYIIHFVLQRRNPCSSTFTHAWLQFLLWHVVLSITLHTTSLWLAVAMAFIRRMALRVAVLNSHWQRPMFAWKLCLAIYVIVFILCIPNMLVHEIEPVAGYKWIPSEKCKNFPVGYSELQYTFKVSRVATANNCRLFKWNIWMIGILFKVIPCILLVILSVGLVMKIRDAERHRRKLINMASNNSVDNKQKKKNTTPDRTTTMLVVILVVFLITELPQGIISILCAIFTADVHRYLYFHLGDILDLLSLLNSCVNFVLYCVMSSRYRYTFWTVIMPTRAYGFWMKQATTPTQMSQMQQRSSVRLRNRSYAPLATEMDEAAAQESPSPSESTSQQRSEVKAPGTPAAEQLATPVEGVRNFHTDFVAWLYKPHGECYDTNVAKFEQATQLKRENAAYGLLVIYAIYLIFGKGAQFLCNITGFAYPAYVSVKAIRTEETADDTQWLTYWTVFATFSLIDTTILTFVPVYWLLKVVFLVYLYLPQTNGARLVYVKVIDPLVTFIDKKSA</sequence>
<evidence type="ECO:0000259" key="7">
    <source>
        <dbReference type="PROSITE" id="PS50262"/>
    </source>
</evidence>